<evidence type="ECO:0000313" key="2">
    <source>
        <dbReference type="EMBL" id="CDE23005.1"/>
    </source>
</evidence>
<evidence type="ECO:0000256" key="1">
    <source>
        <dbReference type="SAM" id="Coils"/>
    </source>
</evidence>
<accession>R7G777</accession>
<feature type="coiled-coil region" evidence="1">
    <location>
        <begin position="30"/>
        <end position="64"/>
    </location>
</feature>
<reference evidence="2" key="1">
    <citation type="submission" date="2012-11" db="EMBL/GenBank/DDBJ databases">
        <title>Dependencies among metagenomic species, viruses, plasmids and units of genetic variation.</title>
        <authorList>
            <person name="Nielsen H.B."/>
            <person name="Almeida M."/>
            <person name="Juncker A.S."/>
            <person name="Rasmussen S."/>
            <person name="Li J."/>
            <person name="Sunagawa S."/>
            <person name="Plichta D."/>
            <person name="Gautier L."/>
            <person name="Le Chatelier E."/>
            <person name="Peletier E."/>
            <person name="Bonde I."/>
            <person name="Nielsen T."/>
            <person name="Manichanh C."/>
            <person name="Arumugam M."/>
            <person name="Batto J."/>
            <person name="Santos M.B.Q.D."/>
            <person name="Blom N."/>
            <person name="Borruel N."/>
            <person name="Burgdorf K.S."/>
            <person name="Boumezbeur F."/>
            <person name="Casellas F."/>
            <person name="Dore J."/>
            <person name="Guarner F."/>
            <person name="Hansen T."/>
            <person name="Hildebrand F."/>
            <person name="Kaas R.S."/>
            <person name="Kennedy S."/>
            <person name="Kristiansen K."/>
            <person name="Kultima J.R."/>
            <person name="Leonard P."/>
            <person name="Levenez F."/>
            <person name="Lund O."/>
            <person name="Moumen B."/>
            <person name="Le Paslier D."/>
            <person name="Pons N."/>
            <person name="Pedersen O."/>
            <person name="Prifti E."/>
            <person name="Qin J."/>
            <person name="Raes J."/>
            <person name="Tap J."/>
            <person name="Tims S."/>
            <person name="Ussery D.W."/>
            <person name="Yamada T."/>
            <person name="MetaHit consortium"/>
            <person name="Renault P."/>
            <person name="Sicheritz-Ponten T."/>
            <person name="Bork P."/>
            <person name="Wang J."/>
            <person name="Brunak S."/>
            <person name="Ehrlich S.D."/>
        </authorList>
    </citation>
    <scope>NUCLEOTIDE SEQUENCE [LARGE SCALE GENOMIC DNA]</scope>
</reference>
<evidence type="ECO:0008006" key="4">
    <source>
        <dbReference type="Google" id="ProtNLM"/>
    </source>
</evidence>
<dbReference type="RefSeq" id="WP_022420727.1">
    <property type="nucleotide sequence ID" value="NZ_FR898595.1"/>
</dbReference>
<comment type="caution">
    <text evidence="2">The sequence shown here is derived from an EMBL/GenBank/DDBJ whole genome shotgun (WGS) entry which is preliminary data.</text>
</comment>
<protein>
    <recommendedName>
        <fullName evidence="4">DivIVA domain protein</fullName>
    </recommendedName>
</protein>
<gene>
    <name evidence="2" type="ORF">BN631_01475</name>
</gene>
<evidence type="ECO:0000313" key="3">
    <source>
        <dbReference type="Proteomes" id="UP000018093"/>
    </source>
</evidence>
<keyword evidence="1" id="KW-0175">Coiled coil</keyword>
<dbReference type="EMBL" id="CBIN010000183">
    <property type="protein sequence ID" value="CDE23005.1"/>
    <property type="molecule type" value="Genomic_DNA"/>
</dbReference>
<organism evidence="2 3">
    <name type="scientific">Amedibacillus dolichus CAG:375</name>
    <dbReference type="NCBI Taxonomy" id="1263076"/>
    <lineage>
        <taxon>Bacteria</taxon>
        <taxon>Bacillati</taxon>
        <taxon>Bacillota</taxon>
        <taxon>Erysipelotrichia</taxon>
        <taxon>Erysipelotrichales</taxon>
        <taxon>Erysipelotrichaceae</taxon>
        <taxon>Amedibacillus</taxon>
    </lineage>
</organism>
<dbReference type="AlphaFoldDB" id="R7G777"/>
<sequence>MLADIEKFIYNDKIYSKCNAADKEMIDTFLHGVRQQLETFKDAYRQAQEEIALLKRENKALSDDNEMKCELNEELNKALDKTCEELETFDMTFNNADFDEVKNKEQWKEWSLHNEKI</sequence>
<name>R7G777_9FIRM</name>
<dbReference type="Proteomes" id="UP000018093">
    <property type="component" value="Unassembled WGS sequence"/>
</dbReference>
<proteinExistence type="predicted"/>